<evidence type="ECO:0000256" key="1">
    <source>
        <dbReference type="SAM" id="Coils"/>
    </source>
</evidence>
<accession>A0AAD8QU98</accession>
<dbReference type="Proteomes" id="UP001231189">
    <property type="component" value="Unassembled WGS sequence"/>
</dbReference>
<evidence type="ECO:0000256" key="2">
    <source>
        <dbReference type="SAM" id="MobiDB-lite"/>
    </source>
</evidence>
<feature type="region of interest" description="Disordered" evidence="2">
    <location>
        <begin position="96"/>
        <end position="145"/>
    </location>
</feature>
<organism evidence="3 4">
    <name type="scientific">Lolium multiflorum</name>
    <name type="common">Italian ryegrass</name>
    <name type="synonym">Lolium perenne subsp. multiflorum</name>
    <dbReference type="NCBI Taxonomy" id="4521"/>
    <lineage>
        <taxon>Eukaryota</taxon>
        <taxon>Viridiplantae</taxon>
        <taxon>Streptophyta</taxon>
        <taxon>Embryophyta</taxon>
        <taxon>Tracheophyta</taxon>
        <taxon>Spermatophyta</taxon>
        <taxon>Magnoliopsida</taxon>
        <taxon>Liliopsida</taxon>
        <taxon>Poales</taxon>
        <taxon>Poaceae</taxon>
        <taxon>BOP clade</taxon>
        <taxon>Pooideae</taxon>
        <taxon>Poodae</taxon>
        <taxon>Poeae</taxon>
        <taxon>Poeae Chloroplast Group 2 (Poeae type)</taxon>
        <taxon>Loliodinae</taxon>
        <taxon>Loliinae</taxon>
        <taxon>Lolium</taxon>
    </lineage>
</organism>
<evidence type="ECO:0000313" key="3">
    <source>
        <dbReference type="EMBL" id="KAK1608515.1"/>
    </source>
</evidence>
<name>A0AAD8QU98_LOLMU</name>
<gene>
    <name evidence="3" type="ORF">QYE76_032188</name>
</gene>
<feature type="compositionally biased region" description="Low complexity" evidence="2">
    <location>
        <begin position="121"/>
        <end position="132"/>
    </location>
</feature>
<feature type="compositionally biased region" description="Low complexity" evidence="2">
    <location>
        <begin position="96"/>
        <end position="110"/>
    </location>
</feature>
<feature type="region of interest" description="Disordered" evidence="2">
    <location>
        <begin position="1"/>
        <end position="64"/>
    </location>
</feature>
<protein>
    <submittedName>
        <fullName evidence="3">Uncharacterized protein</fullName>
    </submittedName>
</protein>
<feature type="compositionally biased region" description="Basic residues" evidence="2">
    <location>
        <begin position="111"/>
        <end position="120"/>
    </location>
</feature>
<evidence type="ECO:0000313" key="4">
    <source>
        <dbReference type="Proteomes" id="UP001231189"/>
    </source>
</evidence>
<dbReference type="EMBL" id="JAUUTY010000007">
    <property type="protein sequence ID" value="KAK1608515.1"/>
    <property type="molecule type" value="Genomic_DNA"/>
</dbReference>
<dbReference type="AlphaFoldDB" id="A0AAD8QU98"/>
<comment type="caution">
    <text evidence="3">The sequence shown here is derived from an EMBL/GenBank/DDBJ whole genome shotgun (WGS) entry which is preliminary data.</text>
</comment>
<feature type="coiled-coil region" evidence="1">
    <location>
        <begin position="202"/>
        <end position="269"/>
    </location>
</feature>
<keyword evidence="4" id="KW-1185">Reference proteome</keyword>
<keyword evidence="1" id="KW-0175">Coiled coil</keyword>
<sequence length="297" mass="32215">MRPESSRSARPSPPPQPSPTIRCRCSASLSGHRSGARPELRNTAEEDIVSSSGSTRCGARQLGANTKMPGGWNLWLPPSPRRRRIRKLPLLLQSPCLPSRAGSSTSARTRALPRHPRPRRCLLPSSAGGPAAAKPPTPPLPRAAAAKTKLCRGAISTGSFASRAQSISTADARKRLFEELLWEHRDLAEAHSHCQAVPEAFIEALKTQLSTLQAEKEQLIRDHRKALDTQEIVSRGLKDQVIQAGLRHDKELKDAKAAAEAKLNELLEDSTNSSAVLRAELEEESKARKAAEDGSPS</sequence>
<reference evidence="3" key="1">
    <citation type="submission" date="2023-07" db="EMBL/GenBank/DDBJ databases">
        <title>A chromosome-level genome assembly of Lolium multiflorum.</title>
        <authorList>
            <person name="Chen Y."/>
            <person name="Copetti D."/>
            <person name="Kolliker R."/>
            <person name="Studer B."/>
        </authorList>
    </citation>
    <scope>NUCLEOTIDE SEQUENCE</scope>
    <source>
        <strain evidence="3">02402/16</strain>
        <tissue evidence="3">Leaf</tissue>
    </source>
</reference>
<proteinExistence type="predicted"/>